<name>E9HIQ0_DAPPU</name>
<feature type="region of interest" description="Disordered" evidence="1">
    <location>
        <begin position="140"/>
        <end position="210"/>
    </location>
</feature>
<feature type="compositionally biased region" description="Basic and acidic residues" evidence="1">
    <location>
        <begin position="199"/>
        <end position="210"/>
    </location>
</feature>
<feature type="compositionally biased region" description="Basic and acidic residues" evidence="1">
    <location>
        <begin position="88"/>
        <end position="102"/>
    </location>
</feature>
<reference evidence="2 3" key="1">
    <citation type="journal article" date="2011" name="Science">
        <title>The ecoresponsive genome of Daphnia pulex.</title>
        <authorList>
            <person name="Colbourne J.K."/>
            <person name="Pfrender M.E."/>
            <person name="Gilbert D."/>
            <person name="Thomas W.K."/>
            <person name="Tucker A."/>
            <person name="Oakley T.H."/>
            <person name="Tokishita S."/>
            <person name="Aerts A."/>
            <person name="Arnold G.J."/>
            <person name="Basu M.K."/>
            <person name="Bauer D.J."/>
            <person name="Caceres C.E."/>
            <person name="Carmel L."/>
            <person name="Casola C."/>
            <person name="Choi J.H."/>
            <person name="Detter J.C."/>
            <person name="Dong Q."/>
            <person name="Dusheyko S."/>
            <person name="Eads B.D."/>
            <person name="Frohlich T."/>
            <person name="Geiler-Samerotte K.A."/>
            <person name="Gerlach D."/>
            <person name="Hatcher P."/>
            <person name="Jogdeo S."/>
            <person name="Krijgsveld J."/>
            <person name="Kriventseva E.V."/>
            <person name="Kultz D."/>
            <person name="Laforsch C."/>
            <person name="Lindquist E."/>
            <person name="Lopez J."/>
            <person name="Manak J.R."/>
            <person name="Muller J."/>
            <person name="Pangilinan J."/>
            <person name="Patwardhan R.P."/>
            <person name="Pitluck S."/>
            <person name="Pritham E.J."/>
            <person name="Rechtsteiner A."/>
            <person name="Rho M."/>
            <person name="Rogozin I.B."/>
            <person name="Sakarya O."/>
            <person name="Salamov A."/>
            <person name="Schaack S."/>
            <person name="Shapiro H."/>
            <person name="Shiga Y."/>
            <person name="Skalitzky C."/>
            <person name="Smith Z."/>
            <person name="Souvorov A."/>
            <person name="Sung W."/>
            <person name="Tang Z."/>
            <person name="Tsuchiya D."/>
            <person name="Tu H."/>
            <person name="Vos H."/>
            <person name="Wang M."/>
            <person name="Wolf Y.I."/>
            <person name="Yamagata H."/>
            <person name="Yamada T."/>
            <person name="Ye Y."/>
            <person name="Shaw J.R."/>
            <person name="Andrews J."/>
            <person name="Crease T.J."/>
            <person name="Tang H."/>
            <person name="Lucas S.M."/>
            <person name="Robertson H.M."/>
            <person name="Bork P."/>
            <person name="Koonin E.V."/>
            <person name="Zdobnov E.M."/>
            <person name="Grigoriev I.V."/>
            <person name="Lynch M."/>
            <person name="Boore J.L."/>
        </authorList>
    </citation>
    <scope>NUCLEOTIDE SEQUENCE [LARGE SCALE GENOMIC DNA]</scope>
</reference>
<accession>E9HIQ0</accession>
<evidence type="ECO:0000313" key="3">
    <source>
        <dbReference type="Proteomes" id="UP000000305"/>
    </source>
</evidence>
<feature type="compositionally biased region" description="Basic and acidic residues" evidence="1">
    <location>
        <begin position="52"/>
        <end position="64"/>
    </location>
</feature>
<proteinExistence type="predicted"/>
<dbReference type="InParanoid" id="E9HIQ0"/>
<evidence type="ECO:0000313" key="2">
    <source>
        <dbReference type="EMBL" id="EFX68392.1"/>
    </source>
</evidence>
<protein>
    <submittedName>
        <fullName evidence="2">Uncharacterized protein</fullName>
    </submittedName>
</protein>
<dbReference type="AlphaFoldDB" id="E9HIQ0"/>
<dbReference type="Proteomes" id="UP000000305">
    <property type="component" value="Unassembled WGS sequence"/>
</dbReference>
<gene>
    <name evidence="2" type="ORF">DAPPUDRAFT_114599</name>
</gene>
<keyword evidence="3" id="KW-1185">Reference proteome</keyword>
<organism evidence="2 3">
    <name type="scientific">Daphnia pulex</name>
    <name type="common">Water flea</name>
    <dbReference type="NCBI Taxonomy" id="6669"/>
    <lineage>
        <taxon>Eukaryota</taxon>
        <taxon>Metazoa</taxon>
        <taxon>Ecdysozoa</taxon>
        <taxon>Arthropoda</taxon>
        <taxon>Crustacea</taxon>
        <taxon>Branchiopoda</taxon>
        <taxon>Diplostraca</taxon>
        <taxon>Cladocera</taxon>
        <taxon>Anomopoda</taxon>
        <taxon>Daphniidae</taxon>
        <taxon>Daphnia</taxon>
    </lineage>
</organism>
<evidence type="ECO:0000256" key="1">
    <source>
        <dbReference type="SAM" id="MobiDB-lite"/>
    </source>
</evidence>
<feature type="compositionally biased region" description="Basic and acidic residues" evidence="1">
    <location>
        <begin position="10"/>
        <end position="42"/>
    </location>
</feature>
<feature type="compositionally biased region" description="Basic residues" evidence="1">
    <location>
        <begin position="76"/>
        <end position="87"/>
    </location>
</feature>
<dbReference type="KEGG" id="dpx:DAPPUDRAFT_114599"/>
<feature type="region of interest" description="Disordered" evidence="1">
    <location>
        <begin position="1"/>
        <end position="102"/>
    </location>
</feature>
<sequence>MNTTSPMKILGEEDYGKETSDTENENHFKYEKEQSTDSKEESATQDFSEGDEAGHEAGDEKEEKEGDEAGDEERKKRSTKALKRKARKEIYSSKQNDQDNYHNHDIAFKEVGTLQCREKLVITVYNLHYELPSEFVYRHENDKLDEESGEHDNSDESPDSETVTEEDNEDEEREDTQEKEEEPNIKQLKHASKDGWINNERRKLNIETGY</sequence>
<feature type="compositionally biased region" description="Acidic residues" evidence="1">
    <location>
        <begin position="143"/>
        <end position="181"/>
    </location>
</feature>
<dbReference type="HOGENOM" id="CLU_1311236_0_0_1"/>
<dbReference type="EMBL" id="GL732656">
    <property type="protein sequence ID" value="EFX68392.1"/>
    <property type="molecule type" value="Genomic_DNA"/>
</dbReference>